<dbReference type="Proteomes" id="UP000236161">
    <property type="component" value="Unassembled WGS sequence"/>
</dbReference>
<sequence>MPSKLCAMASKRENKLNTFHFCFRFVFISTSSLYLGFVATLNFSPTCLPDYSIYFFGENDPDSRLDDREEFVMDPGTPKSPAGIGRCSCGCACCGPSTETMEESGSARRDPPAQTTEDEVEMVRSDWGGDVAALREKIHYLCSELEEEQNAAATAANEAMSMILRLQREKSETEMESRQYRRLAEEQMAQDQREIAALEDLLIVYRNSLDLSSSIASDPGTISATAAIHSFRSGPADADGSASAIVKYPHIKCALSTNDDSSDLDVRLTPPYELDAAFLDGGLSPPAETEDLFQAGNLCGREDGEDESGDRVYTIDTVHRGAPILEEEGREWVGMDGSDVEDWRMRRVEMRLAELEQDNDEVRKAVASMQADVRQVVRLKVVAQQLYKILEHF</sequence>
<comment type="subcellular location">
    <subcellularLocation>
        <location evidence="1">Membrane</location>
    </subcellularLocation>
</comment>
<evidence type="ECO:0000256" key="5">
    <source>
        <dbReference type="SAM" id="Coils"/>
    </source>
</evidence>
<keyword evidence="4 7" id="KW-0472">Membrane</keyword>
<accession>A0A2I0BE39</accession>
<evidence type="ECO:0000256" key="6">
    <source>
        <dbReference type="SAM" id="MobiDB-lite"/>
    </source>
</evidence>
<evidence type="ECO:0000256" key="3">
    <source>
        <dbReference type="ARBA" id="ARBA00022989"/>
    </source>
</evidence>
<dbReference type="GO" id="GO:0080115">
    <property type="term" value="F:myosin XI tail binding"/>
    <property type="evidence" value="ECO:0007669"/>
    <property type="project" value="UniProtKB-ARBA"/>
</dbReference>
<dbReference type="PANTHER" id="PTHR31422:SF0">
    <property type="entry name" value="MYOSIN-BINDING PROTEIN 7"/>
    <property type="match status" value="1"/>
</dbReference>
<proteinExistence type="predicted"/>
<evidence type="ECO:0000256" key="7">
    <source>
        <dbReference type="SAM" id="Phobius"/>
    </source>
</evidence>
<dbReference type="EMBL" id="KZ451888">
    <property type="protein sequence ID" value="PKA66059.1"/>
    <property type="molecule type" value="Genomic_DNA"/>
</dbReference>
<dbReference type="Pfam" id="PF04576">
    <property type="entry name" value="Zein-binding"/>
    <property type="match status" value="1"/>
</dbReference>
<keyword evidence="3 7" id="KW-1133">Transmembrane helix</keyword>
<evidence type="ECO:0000313" key="10">
    <source>
        <dbReference type="Proteomes" id="UP000236161"/>
    </source>
</evidence>
<evidence type="ECO:0000259" key="8">
    <source>
        <dbReference type="PROSITE" id="PS51775"/>
    </source>
</evidence>
<dbReference type="STRING" id="1088818.A0A2I0BE39"/>
<dbReference type="PANTHER" id="PTHR31422">
    <property type="entry name" value="BNAANNG28530D PROTEIN"/>
    <property type="match status" value="1"/>
</dbReference>
<dbReference type="AlphaFoldDB" id="A0A2I0BE39"/>
<dbReference type="GO" id="GO:0016020">
    <property type="term" value="C:membrane"/>
    <property type="evidence" value="ECO:0007669"/>
    <property type="project" value="UniProtKB-SubCell"/>
</dbReference>
<dbReference type="PROSITE" id="PS51775">
    <property type="entry name" value="GTD_BINDING"/>
    <property type="match status" value="1"/>
</dbReference>
<evidence type="ECO:0000313" key="9">
    <source>
        <dbReference type="EMBL" id="PKA66059.1"/>
    </source>
</evidence>
<feature type="region of interest" description="Disordered" evidence="6">
    <location>
        <begin position="99"/>
        <end position="118"/>
    </location>
</feature>
<evidence type="ECO:0000256" key="1">
    <source>
        <dbReference type="ARBA" id="ARBA00004370"/>
    </source>
</evidence>
<keyword evidence="5" id="KW-0175">Coiled coil</keyword>
<evidence type="ECO:0000256" key="4">
    <source>
        <dbReference type="ARBA" id="ARBA00023136"/>
    </source>
</evidence>
<gene>
    <name evidence="9" type="ORF">AXF42_Ash010468</name>
</gene>
<feature type="transmembrane region" description="Helical" evidence="7">
    <location>
        <begin position="21"/>
        <end position="43"/>
    </location>
</feature>
<organism evidence="9 10">
    <name type="scientific">Apostasia shenzhenica</name>
    <dbReference type="NCBI Taxonomy" id="1088818"/>
    <lineage>
        <taxon>Eukaryota</taxon>
        <taxon>Viridiplantae</taxon>
        <taxon>Streptophyta</taxon>
        <taxon>Embryophyta</taxon>
        <taxon>Tracheophyta</taxon>
        <taxon>Spermatophyta</taxon>
        <taxon>Magnoliopsida</taxon>
        <taxon>Liliopsida</taxon>
        <taxon>Asparagales</taxon>
        <taxon>Orchidaceae</taxon>
        <taxon>Apostasioideae</taxon>
        <taxon>Apostasia</taxon>
    </lineage>
</organism>
<reference evidence="9 10" key="1">
    <citation type="journal article" date="2017" name="Nature">
        <title>The Apostasia genome and the evolution of orchids.</title>
        <authorList>
            <person name="Zhang G.Q."/>
            <person name="Liu K.W."/>
            <person name="Li Z."/>
            <person name="Lohaus R."/>
            <person name="Hsiao Y.Y."/>
            <person name="Niu S.C."/>
            <person name="Wang J.Y."/>
            <person name="Lin Y.C."/>
            <person name="Xu Q."/>
            <person name="Chen L.J."/>
            <person name="Yoshida K."/>
            <person name="Fujiwara S."/>
            <person name="Wang Z.W."/>
            <person name="Zhang Y.Q."/>
            <person name="Mitsuda N."/>
            <person name="Wang M."/>
            <person name="Liu G.H."/>
            <person name="Pecoraro L."/>
            <person name="Huang H.X."/>
            <person name="Xiao X.J."/>
            <person name="Lin M."/>
            <person name="Wu X.Y."/>
            <person name="Wu W.L."/>
            <person name="Chen Y.Y."/>
            <person name="Chang S.B."/>
            <person name="Sakamoto S."/>
            <person name="Ohme-Takagi M."/>
            <person name="Yagi M."/>
            <person name="Zeng S.J."/>
            <person name="Shen C.Y."/>
            <person name="Yeh C.M."/>
            <person name="Luo Y.B."/>
            <person name="Tsai W.C."/>
            <person name="Van de Peer Y."/>
            <person name="Liu Z.J."/>
        </authorList>
    </citation>
    <scope>NUCLEOTIDE SEQUENCE [LARGE SCALE GENOMIC DNA]</scope>
    <source>
        <strain evidence="10">cv. Shenzhen</strain>
        <tissue evidence="9">Stem</tissue>
    </source>
</reference>
<feature type="domain" description="GTD-binding" evidence="8">
    <location>
        <begin position="122"/>
        <end position="219"/>
    </location>
</feature>
<dbReference type="OrthoDB" id="802676at2759"/>
<protein>
    <recommendedName>
        <fullName evidence="8">GTD-binding domain-containing protein</fullName>
    </recommendedName>
</protein>
<keyword evidence="10" id="KW-1185">Reference proteome</keyword>
<evidence type="ECO:0000256" key="2">
    <source>
        <dbReference type="ARBA" id="ARBA00022692"/>
    </source>
</evidence>
<dbReference type="InterPro" id="IPR007656">
    <property type="entry name" value="GTD-bd"/>
</dbReference>
<keyword evidence="2 7" id="KW-0812">Transmembrane</keyword>
<name>A0A2I0BE39_9ASPA</name>
<feature type="coiled-coil region" evidence="5">
    <location>
        <begin position="345"/>
        <end position="372"/>
    </location>
</feature>
<feature type="coiled-coil region" evidence="5">
    <location>
        <begin position="156"/>
        <end position="201"/>
    </location>
</feature>